<proteinExistence type="predicted"/>
<dbReference type="Proteomes" id="UP000596742">
    <property type="component" value="Unassembled WGS sequence"/>
</dbReference>
<dbReference type="OrthoDB" id="6161780at2759"/>
<name>A0A8B6DXM9_MYTGA</name>
<dbReference type="Pfam" id="PF00386">
    <property type="entry name" value="C1q"/>
    <property type="match status" value="1"/>
</dbReference>
<keyword evidence="3" id="KW-1185">Reference proteome</keyword>
<evidence type="ECO:0000259" key="1">
    <source>
        <dbReference type="PROSITE" id="PS50871"/>
    </source>
</evidence>
<accession>A0A8B6DXM9</accession>
<evidence type="ECO:0000313" key="2">
    <source>
        <dbReference type="EMBL" id="VDI25201.1"/>
    </source>
</evidence>
<feature type="domain" description="C1q" evidence="1">
    <location>
        <begin position="1"/>
        <end position="81"/>
    </location>
</feature>
<dbReference type="Gene3D" id="2.60.120.40">
    <property type="match status" value="1"/>
</dbReference>
<protein>
    <recommendedName>
        <fullName evidence="1">C1q domain-containing protein</fullName>
    </recommendedName>
</protein>
<reference evidence="2" key="1">
    <citation type="submission" date="2018-11" db="EMBL/GenBank/DDBJ databases">
        <authorList>
            <person name="Alioto T."/>
            <person name="Alioto T."/>
        </authorList>
    </citation>
    <scope>NUCLEOTIDE SEQUENCE</scope>
</reference>
<organism evidence="2 3">
    <name type="scientific">Mytilus galloprovincialis</name>
    <name type="common">Mediterranean mussel</name>
    <dbReference type="NCBI Taxonomy" id="29158"/>
    <lineage>
        <taxon>Eukaryota</taxon>
        <taxon>Metazoa</taxon>
        <taxon>Spiralia</taxon>
        <taxon>Lophotrochozoa</taxon>
        <taxon>Mollusca</taxon>
        <taxon>Bivalvia</taxon>
        <taxon>Autobranchia</taxon>
        <taxon>Pteriomorphia</taxon>
        <taxon>Mytilida</taxon>
        <taxon>Mytiloidea</taxon>
        <taxon>Mytilidae</taxon>
        <taxon>Mytilinae</taxon>
        <taxon>Mytilus</taxon>
    </lineage>
</organism>
<dbReference type="SUPFAM" id="SSF49842">
    <property type="entry name" value="TNF-like"/>
    <property type="match status" value="1"/>
</dbReference>
<comment type="caution">
    <text evidence="2">The sequence shown here is derived from an EMBL/GenBank/DDBJ whole genome shotgun (WGS) entry which is preliminary data.</text>
</comment>
<dbReference type="EMBL" id="UYJE01004128">
    <property type="protein sequence ID" value="VDI25201.1"/>
    <property type="molecule type" value="Genomic_DNA"/>
</dbReference>
<sequence length="81" mass="9178">MAGLYEFNASFMTYSGKSLELNLIKNDEFIVRGHAPRTRASTGTLNAILRLQIGDEVYLRHPRDFGSIYGDDYSMFSGHML</sequence>
<dbReference type="PROSITE" id="PS50871">
    <property type="entry name" value="C1Q"/>
    <property type="match status" value="1"/>
</dbReference>
<dbReference type="InterPro" id="IPR008983">
    <property type="entry name" value="Tumour_necrosis_fac-like_dom"/>
</dbReference>
<gene>
    <name evidence="2" type="ORF">MGAL_10B076879</name>
</gene>
<dbReference type="InterPro" id="IPR001073">
    <property type="entry name" value="C1q_dom"/>
</dbReference>
<evidence type="ECO:0000313" key="3">
    <source>
        <dbReference type="Proteomes" id="UP000596742"/>
    </source>
</evidence>
<dbReference type="AlphaFoldDB" id="A0A8B6DXM9"/>